<evidence type="ECO:0000313" key="3">
    <source>
        <dbReference type="EMBL" id="NJX15177.1"/>
    </source>
</evidence>
<proteinExistence type="predicted"/>
<feature type="transmembrane region" description="Helical" evidence="1">
    <location>
        <begin position="288"/>
        <end position="307"/>
    </location>
</feature>
<gene>
    <name evidence="3" type="ORF">HC176_06710</name>
</gene>
<dbReference type="InterPro" id="IPR053934">
    <property type="entry name" value="HTTM_dom"/>
</dbReference>
<evidence type="ECO:0000313" key="4">
    <source>
        <dbReference type="Proteomes" id="UP000760545"/>
    </source>
</evidence>
<keyword evidence="4" id="KW-1185">Reference proteome</keyword>
<feature type="transmembrane region" description="Helical" evidence="1">
    <location>
        <begin position="124"/>
        <end position="143"/>
    </location>
</feature>
<dbReference type="Pfam" id="PF05090">
    <property type="entry name" value="HTTM"/>
    <property type="match status" value="1"/>
</dbReference>
<sequence length="349" mass="39877">MQSVIIKILSVIELFTKNPLSILRITLPVLFTKKLLENFGYGFYSEFDASYSLSKTWFLNMLPDALFTLSQSEFNLIKYAILIAGICAVIGFFGRLSLLFLAIVGFTVFGMGEGYGLFDHHMSLPCQVIFALALVPGSMRISIDHWIVGFFKQKEAQNATPNWGTKLILLLLVLTYFSAGISKLRYGHGIDWLNGSTLSFYLNERTDSFKNGDKQLVFSDNQTEPEQLWKDEFGFVAHTYGNYQTVKKWNNIAQYIAGNKFLIILLSIGSLLFELLGFVVFINSKYRNIYLVSAIIFHMSIGQLMGISFRQYRLICFCLIDWHSIFKYVMGLVNEIKFVKQLNLKTSNQ</sequence>
<feature type="transmembrane region" description="Helical" evidence="1">
    <location>
        <begin position="261"/>
        <end position="282"/>
    </location>
</feature>
<keyword evidence="1" id="KW-0472">Membrane</keyword>
<feature type="domain" description="HTTM" evidence="2">
    <location>
        <begin position="19"/>
        <end position="209"/>
    </location>
</feature>
<organism evidence="3 4">
    <name type="scientific">Tamlana crocina</name>
    <dbReference type="NCBI Taxonomy" id="393006"/>
    <lineage>
        <taxon>Bacteria</taxon>
        <taxon>Pseudomonadati</taxon>
        <taxon>Bacteroidota</taxon>
        <taxon>Flavobacteriia</taxon>
        <taxon>Flavobacteriales</taxon>
        <taxon>Flavobacteriaceae</taxon>
        <taxon>Tamlana</taxon>
    </lineage>
</organism>
<dbReference type="RefSeq" id="WP_167917423.1">
    <property type="nucleotide sequence ID" value="NZ_JAAVJS010000007.1"/>
</dbReference>
<protein>
    <submittedName>
        <fullName evidence="3">HTTM domain-containing protein</fullName>
    </submittedName>
</protein>
<feature type="transmembrane region" description="Helical" evidence="1">
    <location>
        <begin position="163"/>
        <end position="181"/>
    </location>
</feature>
<keyword evidence="1" id="KW-0812">Transmembrane</keyword>
<name>A0ABX1DAT9_9FLAO</name>
<feature type="transmembrane region" description="Helical" evidence="1">
    <location>
        <begin position="99"/>
        <end position="117"/>
    </location>
</feature>
<accession>A0ABX1DAT9</accession>
<reference evidence="3 4" key="1">
    <citation type="submission" date="2020-03" db="EMBL/GenBank/DDBJ databases">
        <title>Tamlana sp. nov, isolated from XXX.</title>
        <authorList>
            <person name="Cao W.R."/>
        </authorList>
    </citation>
    <scope>NUCLEOTIDE SEQUENCE [LARGE SCALE GENOMIC DNA]</scope>
    <source>
        <strain evidence="3 4">HST1-43</strain>
    </source>
</reference>
<dbReference type="Proteomes" id="UP000760545">
    <property type="component" value="Unassembled WGS sequence"/>
</dbReference>
<evidence type="ECO:0000256" key="1">
    <source>
        <dbReference type="SAM" id="Phobius"/>
    </source>
</evidence>
<dbReference type="EMBL" id="JAAVJS010000007">
    <property type="protein sequence ID" value="NJX15177.1"/>
    <property type="molecule type" value="Genomic_DNA"/>
</dbReference>
<keyword evidence="1" id="KW-1133">Transmembrane helix</keyword>
<comment type="caution">
    <text evidence="3">The sequence shown here is derived from an EMBL/GenBank/DDBJ whole genome shotgun (WGS) entry which is preliminary data.</text>
</comment>
<evidence type="ECO:0000259" key="2">
    <source>
        <dbReference type="Pfam" id="PF05090"/>
    </source>
</evidence>
<feature type="transmembrane region" description="Helical" evidence="1">
    <location>
        <begin position="76"/>
        <end position="93"/>
    </location>
</feature>